<dbReference type="EMBL" id="CP001034">
    <property type="protein sequence ID" value="ACB83964.1"/>
    <property type="molecule type" value="Genomic_DNA"/>
</dbReference>
<proteinExistence type="predicted"/>
<dbReference type="STRING" id="457570.Nther_0368"/>
<dbReference type="HOGENOM" id="CLU_920789_0_0_9"/>
<dbReference type="KEGG" id="nth:Nther_0368"/>
<protein>
    <submittedName>
        <fullName evidence="1">Uncharacterized protein</fullName>
    </submittedName>
</protein>
<organism evidence="1 2">
    <name type="scientific">Natranaerobius thermophilus (strain ATCC BAA-1301 / DSM 18059 / JW/NM-WN-LF)</name>
    <dbReference type="NCBI Taxonomy" id="457570"/>
    <lineage>
        <taxon>Bacteria</taxon>
        <taxon>Bacillati</taxon>
        <taxon>Bacillota</taxon>
        <taxon>Clostridia</taxon>
        <taxon>Natranaerobiales</taxon>
        <taxon>Natranaerobiaceae</taxon>
        <taxon>Natranaerobius</taxon>
    </lineage>
</organism>
<dbReference type="RefSeq" id="WP_012446852.1">
    <property type="nucleotide sequence ID" value="NC_010718.1"/>
</dbReference>
<evidence type="ECO:0000313" key="2">
    <source>
        <dbReference type="Proteomes" id="UP000001683"/>
    </source>
</evidence>
<dbReference type="OrthoDB" id="2088042at2"/>
<keyword evidence="2" id="KW-1185">Reference proteome</keyword>
<dbReference type="InParanoid" id="B2A5D0"/>
<dbReference type="eggNOG" id="ENOG5033602">
    <property type="taxonomic scope" value="Bacteria"/>
</dbReference>
<dbReference type="Proteomes" id="UP000001683">
    <property type="component" value="Chromosome"/>
</dbReference>
<accession>B2A5D0</accession>
<gene>
    <name evidence="1" type="ordered locus">Nther_0368</name>
</gene>
<sequence>MIPIPTIKPLSGRGKQISYKKLTHNLEITWGEAKFNVTKEQITHIMKNFFIDDGTWYPLGASMDQPIKGGLGEFIKENFKGLTPRHATAIAAVMENEELILVKGNKPIMLKKQSDLVDHRSSKSIKNLRNELHKNIINTWKKIKKDYDEGWLYREGTLVNAFYHHLRNDLGDDYFINNDIRIYTEFYVGTKKRVWVDMCIVKLSKDQNYFLDYLSIIEFKFLSGQASLDYFYNDVTKIKELSKEFPSTKFYIATIHEDYWQRDVYSWLSTNQRENWAKGKVTELNAFYSDETGEFVTEVVEA</sequence>
<dbReference type="AlphaFoldDB" id="B2A5D0"/>
<name>B2A5D0_NATTJ</name>
<reference evidence="1 2" key="2">
    <citation type="journal article" date="2011" name="J. Bacteriol.">
        <title>Complete genome sequence of the anaerobic, halophilic alkalithermophile Natranaerobius thermophilus JW/NM-WN-LF.</title>
        <authorList>
            <person name="Zhao B."/>
            <person name="Mesbah N.M."/>
            <person name="Dalin E."/>
            <person name="Goodwin L."/>
            <person name="Nolan M."/>
            <person name="Pitluck S."/>
            <person name="Chertkov O."/>
            <person name="Brettin T.S."/>
            <person name="Han J."/>
            <person name="Larimer F.W."/>
            <person name="Land M.L."/>
            <person name="Hauser L."/>
            <person name="Kyrpides N."/>
            <person name="Wiegel J."/>
        </authorList>
    </citation>
    <scope>NUCLEOTIDE SEQUENCE [LARGE SCALE GENOMIC DNA]</scope>
    <source>
        <strain evidence="2">ATCC BAA-1301 / DSM 18059 / JW/NM-WN-LF</strain>
    </source>
</reference>
<reference evidence="1 2" key="1">
    <citation type="submission" date="2008-04" db="EMBL/GenBank/DDBJ databases">
        <title>Complete sequence of chromosome of Natranaerobius thermophilus JW/NM-WN-LF.</title>
        <authorList>
            <consortium name="US DOE Joint Genome Institute"/>
            <person name="Copeland A."/>
            <person name="Lucas S."/>
            <person name="Lapidus A."/>
            <person name="Glavina del Rio T."/>
            <person name="Dalin E."/>
            <person name="Tice H."/>
            <person name="Bruce D."/>
            <person name="Goodwin L."/>
            <person name="Pitluck S."/>
            <person name="Chertkov O."/>
            <person name="Brettin T."/>
            <person name="Detter J.C."/>
            <person name="Han C."/>
            <person name="Kuske C.R."/>
            <person name="Schmutz J."/>
            <person name="Larimer F."/>
            <person name="Land M."/>
            <person name="Hauser L."/>
            <person name="Kyrpides N."/>
            <person name="Lykidis A."/>
            <person name="Mesbah N.M."/>
            <person name="Wiegel J."/>
        </authorList>
    </citation>
    <scope>NUCLEOTIDE SEQUENCE [LARGE SCALE GENOMIC DNA]</scope>
    <source>
        <strain evidence="2">ATCC BAA-1301 / DSM 18059 / JW/NM-WN-LF</strain>
    </source>
</reference>
<evidence type="ECO:0000313" key="1">
    <source>
        <dbReference type="EMBL" id="ACB83964.1"/>
    </source>
</evidence>